<dbReference type="PANTHER" id="PTHR31391:SF101">
    <property type="entry name" value="B3 DOMAIN-CONTAINING PROTEIN OS01G0234100"/>
    <property type="match status" value="1"/>
</dbReference>
<keyword evidence="3" id="KW-0238">DNA-binding</keyword>
<dbReference type="OrthoDB" id="1909330at2759"/>
<comment type="subcellular location">
    <subcellularLocation>
        <location evidence="1">Nucleus</location>
    </subcellularLocation>
</comment>
<evidence type="ECO:0000256" key="4">
    <source>
        <dbReference type="ARBA" id="ARBA00023163"/>
    </source>
</evidence>
<keyword evidence="4" id="KW-0804">Transcription</keyword>
<feature type="domain" description="TF-B3" evidence="6">
    <location>
        <begin position="46"/>
        <end position="137"/>
    </location>
</feature>
<dbReference type="Proteomes" id="UP000631114">
    <property type="component" value="Unassembled WGS sequence"/>
</dbReference>
<keyword evidence="2" id="KW-0805">Transcription regulation</keyword>
<dbReference type="PANTHER" id="PTHR31391">
    <property type="entry name" value="B3 DOMAIN-CONTAINING PROTEIN OS11G0197600-RELATED"/>
    <property type="match status" value="1"/>
</dbReference>
<feature type="non-terminal residue" evidence="7">
    <location>
        <position position="1"/>
    </location>
</feature>
<dbReference type="InterPro" id="IPR044837">
    <property type="entry name" value="REM16-like"/>
</dbReference>
<dbReference type="SMART" id="SM01019">
    <property type="entry name" value="B3"/>
    <property type="match status" value="1"/>
</dbReference>
<organism evidence="7 8">
    <name type="scientific">Coptis chinensis</name>
    <dbReference type="NCBI Taxonomy" id="261450"/>
    <lineage>
        <taxon>Eukaryota</taxon>
        <taxon>Viridiplantae</taxon>
        <taxon>Streptophyta</taxon>
        <taxon>Embryophyta</taxon>
        <taxon>Tracheophyta</taxon>
        <taxon>Spermatophyta</taxon>
        <taxon>Magnoliopsida</taxon>
        <taxon>Ranunculales</taxon>
        <taxon>Ranunculaceae</taxon>
        <taxon>Coptidoideae</taxon>
        <taxon>Coptis</taxon>
    </lineage>
</organism>
<dbReference type="SUPFAM" id="SSF101936">
    <property type="entry name" value="DNA-binding pseudobarrel domain"/>
    <property type="match status" value="1"/>
</dbReference>
<dbReference type="PROSITE" id="PS50863">
    <property type="entry name" value="B3"/>
    <property type="match status" value="1"/>
</dbReference>
<evidence type="ECO:0000256" key="3">
    <source>
        <dbReference type="ARBA" id="ARBA00023125"/>
    </source>
</evidence>
<name>A0A835IRZ1_9MAGN</name>
<evidence type="ECO:0000313" key="8">
    <source>
        <dbReference type="Proteomes" id="UP000631114"/>
    </source>
</evidence>
<comment type="caution">
    <text evidence="7">The sequence shown here is derived from an EMBL/GenBank/DDBJ whole genome shotgun (WGS) entry which is preliminary data.</text>
</comment>
<dbReference type="EMBL" id="JADFTS010000002">
    <property type="protein sequence ID" value="KAF9622504.1"/>
    <property type="molecule type" value="Genomic_DNA"/>
</dbReference>
<keyword evidence="8" id="KW-1185">Reference proteome</keyword>
<dbReference type="Pfam" id="PF02362">
    <property type="entry name" value="B3"/>
    <property type="match status" value="1"/>
</dbReference>
<protein>
    <recommendedName>
        <fullName evidence="6">TF-B3 domain-containing protein</fullName>
    </recommendedName>
</protein>
<proteinExistence type="predicted"/>
<dbReference type="CDD" id="cd10017">
    <property type="entry name" value="B3_DNA"/>
    <property type="match status" value="1"/>
</dbReference>
<dbReference type="Gene3D" id="2.40.330.10">
    <property type="entry name" value="DNA-binding pseudobarrel domain"/>
    <property type="match status" value="1"/>
</dbReference>
<dbReference type="AlphaFoldDB" id="A0A835IRZ1"/>
<dbReference type="GO" id="GO:0005634">
    <property type="term" value="C:nucleus"/>
    <property type="evidence" value="ECO:0007669"/>
    <property type="project" value="UniProtKB-SubCell"/>
</dbReference>
<evidence type="ECO:0000256" key="5">
    <source>
        <dbReference type="ARBA" id="ARBA00023242"/>
    </source>
</evidence>
<reference evidence="7 8" key="1">
    <citation type="submission" date="2020-10" db="EMBL/GenBank/DDBJ databases">
        <title>The Coptis chinensis genome and diversification of protoberbering-type alkaloids.</title>
        <authorList>
            <person name="Wang B."/>
            <person name="Shu S."/>
            <person name="Song C."/>
            <person name="Liu Y."/>
        </authorList>
    </citation>
    <scope>NUCLEOTIDE SEQUENCE [LARGE SCALE GENOMIC DNA]</scope>
    <source>
        <strain evidence="7">HL-2020</strain>
        <tissue evidence="7">Leaf</tissue>
    </source>
</reference>
<accession>A0A835IRZ1</accession>
<evidence type="ECO:0000259" key="6">
    <source>
        <dbReference type="PROSITE" id="PS50863"/>
    </source>
</evidence>
<evidence type="ECO:0000256" key="2">
    <source>
        <dbReference type="ARBA" id="ARBA00023015"/>
    </source>
</evidence>
<dbReference type="InterPro" id="IPR015300">
    <property type="entry name" value="DNA-bd_pseudobarrel_sf"/>
</dbReference>
<evidence type="ECO:0000313" key="7">
    <source>
        <dbReference type="EMBL" id="KAF9622504.1"/>
    </source>
</evidence>
<evidence type="ECO:0000256" key="1">
    <source>
        <dbReference type="ARBA" id="ARBA00004123"/>
    </source>
</evidence>
<dbReference type="InterPro" id="IPR003340">
    <property type="entry name" value="B3_DNA-bd"/>
</dbReference>
<sequence>VDADQTKEIIRHKRKQPENSVNEIRSSALKRAQEVQVNLDPQFPNFVKNMLHSHVSSCFWLGIPLKFCKSYLPQEDETITLVAENGEQYPVKFLARKTGLSGGWRGFSLLHNLVEGDVLVFQLIMATKFKVYIIRAHDFADVDGALVFLDLDARAKQSDLGLTLLLLFPLFGFYMLCKDPVTSKTFSRKPPRCVPLPICNKGSSRSSSPSATCLDLALPTDQTGNVSEEVDSGVGEPIKLLESIVELKELKHLDSFTIVVNGLVMDSDINKYIKAKYYELCCSQNAFLHDHLPKVIGSKLVAGIISETVNIADAIAAGKLTTPHEEFSIWDRSLMAFEQLGMNVGFLRSRLQRLVRLAYESKQAIDAKRETLKVKAKSCEVKFHVEAIANWWFSWHGMMVT</sequence>
<keyword evidence="5" id="KW-0539">Nucleus</keyword>
<dbReference type="GO" id="GO:0003677">
    <property type="term" value="F:DNA binding"/>
    <property type="evidence" value="ECO:0007669"/>
    <property type="project" value="UniProtKB-KW"/>
</dbReference>
<gene>
    <name evidence="7" type="ORF">IFM89_031908</name>
</gene>